<dbReference type="RefSeq" id="WP_003090958.1">
    <property type="nucleotide sequence ID" value="NZ_AP014622.1"/>
</dbReference>
<dbReference type="Pfam" id="PF07681">
    <property type="entry name" value="DoxX"/>
    <property type="match status" value="1"/>
</dbReference>
<dbReference type="eggNOG" id="COG2259">
    <property type="taxonomic scope" value="Bacteria"/>
</dbReference>
<evidence type="ECO:0000256" key="3">
    <source>
        <dbReference type="ARBA" id="ARBA00022475"/>
    </source>
</evidence>
<reference evidence="11 14" key="3">
    <citation type="submission" date="2017-05" db="EMBL/GenBank/DDBJ databases">
        <authorList>
            <person name="Song R."/>
            <person name="Chenine A.L."/>
            <person name="Ruprecht R.M."/>
        </authorList>
    </citation>
    <scope>NUCLEOTIDE SEQUENCE [LARGE SCALE GENOMIC DNA]</scope>
    <source>
        <strain evidence="11 14">S567_C10_BS</strain>
    </source>
</reference>
<dbReference type="EMBL" id="CVVU01000213">
    <property type="protein sequence ID" value="CRP26089.1"/>
    <property type="molecule type" value="Genomic_DNA"/>
</dbReference>
<dbReference type="InterPro" id="IPR051907">
    <property type="entry name" value="DoxX-like_oxidoreductase"/>
</dbReference>
<proteinExistence type="inferred from homology"/>
<dbReference type="Proteomes" id="UP000045039">
    <property type="component" value="Unassembled WGS sequence"/>
</dbReference>
<dbReference type="EMBL" id="WXZT01000011">
    <property type="protein sequence ID" value="MZZ13798.1"/>
    <property type="molecule type" value="Genomic_DNA"/>
</dbReference>
<evidence type="ECO:0000313" key="13">
    <source>
        <dbReference type="Proteomes" id="UP000045039"/>
    </source>
</evidence>
<reference evidence="12" key="7">
    <citation type="submission" date="2023-10" db="EMBL/GenBank/DDBJ databases">
        <title>Pathogen: clinical or host-associated sample.</title>
        <authorList>
            <person name="Hergert J."/>
            <person name="Casey R."/>
            <person name="Wagner J."/>
            <person name="Young E.L."/>
            <person name="Oakeson K.F."/>
        </authorList>
    </citation>
    <scope>NUCLEOTIDE SEQUENCE</scope>
    <source>
        <strain evidence="12">2021CK-01020</strain>
    </source>
</reference>
<evidence type="ECO:0000313" key="9">
    <source>
        <dbReference type="EMBL" id="MUI35339.1"/>
    </source>
</evidence>
<feature type="transmembrane region" description="Helical" evidence="7">
    <location>
        <begin position="90"/>
        <end position="111"/>
    </location>
</feature>
<dbReference type="GO" id="GO:0005886">
    <property type="term" value="C:plasma membrane"/>
    <property type="evidence" value="ECO:0007669"/>
    <property type="project" value="UniProtKB-SubCell"/>
</dbReference>
<dbReference type="PANTHER" id="PTHR33452:SF1">
    <property type="entry name" value="INNER MEMBRANE PROTEIN YPHA-RELATED"/>
    <property type="match status" value="1"/>
</dbReference>
<evidence type="ECO:0000313" key="11">
    <source>
        <dbReference type="EMBL" id="OTI65127.1"/>
    </source>
</evidence>
<keyword evidence="6 7" id="KW-0472">Membrane</keyword>
<name>A0A071KW89_PSEAI</name>
<dbReference type="EC" id="1.-.-.-" evidence="8"/>
<evidence type="ECO:0000313" key="8">
    <source>
        <dbReference type="EMBL" id="CRP26089.1"/>
    </source>
</evidence>
<evidence type="ECO:0000256" key="6">
    <source>
        <dbReference type="ARBA" id="ARBA00023136"/>
    </source>
</evidence>
<comment type="subcellular location">
    <subcellularLocation>
        <location evidence="1">Cell membrane</location>
        <topology evidence="1">Multi-pass membrane protein</topology>
    </subcellularLocation>
</comment>
<dbReference type="EMBL" id="NFFZ01000002">
    <property type="protein sequence ID" value="OTI65127.1"/>
    <property type="molecule type" value="Genomic_DNA"/>
</dbReference>
<evidence type="ECO:0000256" key="7">
    <source>
        <dbReference type="SAM" id="Phobius"/>
    </source>
</evidence>
<dbReference type="Proteomes" id="UP000194857">
    <property type="component" value="Unassembled WGS sequence"/>
</dbReference>
<dbReference type="OMA" id="AWFGGYG"/>
<protein>
    <submittedName>
        <fullName evidence="9">DoxX family membrane protein</fullName>
    </submittedName>
    <submittedName>
        <fullName evidence="11">DoxX family protein</fullName>
    </submittedName>
    <submittedName>
        <fullName evidence="8">Oxidoreductase MhqP</fullName>
        <ecNumber evidence="8">1.-.-.-</ecNumber>
    </submittedName>
</protein>
<organism evidence="9 15">
    <name type="scientific">Pseudomonas aeruginosa</name>
    <dbReference type="NCBI Taxonomy" id="287"/>
    <lineage>
        <taxon>Bacteria</taxon>
        <taxon>Pseudomonadati</taxon>
        <taxon>Pseudomonadota</taxon>
        <taxon>Gammaproteobacteria</taxon>
        <taxon>Pseudomonadales</taxon>
        <taxon>Pseudomonadaceae</taxon>
        <taxon>Pseudomonas</taxon>
    </lineage>
</organism>
<keyword evidence="3" id="KW-1003">Cell membrane</keyword>
<evidence type="ECO:0000313" key="14">
    <source>
        <dbReference type="Proteomes" id="UP000194857"/>
    </source>
</evidence>
<feature type="transmembrane region" description="Helical" evidence="7">
    <location>
        <begin position="117"/>
        <end position="138"/>
    </location>
</feature>
<feature type="transmembrane region" description="Helical" evidence="7">
    <location>
        <begin position="7"/>
        <end position="29"/>
    </location>
</feature>
<dbReference type="EMBL" id="WOAD01000006">
    <property type="protein sequence ID" value="MUI35339.1"/>
    <property type="molecule type" value="Genomic_DNA"/>
</dbReference>
<dbReference type="AlphaFoldDB" id="A0A071KW89"/>
<reference evidence="10" key="5">
    <citation type="submission" date="2020-01" db="EMBL/GenBank/DDBJ databases">
        <title>Bacteria Cultured from War Wounds Associated with the Conflict in Eastern Ukraine.</title>
        <authorList>
            <person name="Snesrud E."/>
            <person name="Galac M.R."/>
            <person name="Mc Gann P."/>
            <person name="Valentine K."/>
            <person name="Viacheslav K."/>
        </authorList>
    </citation>
    <scope>NUCLEOTIDE SEQUENCE</scope>
    <source>
        <strain evidence="10">VNMU148</strain>
    </source>
</reference>
<evidence type="ECO:0000313" key="10">
    <source>
        <dbReference type="EMBL" id="MZZ13798.1"/>
    </source>
</evidence>
<reference evidence="13" key="1">
    <citation type="submission" date="2015-06" db="EMBL/GenBank/DDBJ databases">
        <authorList>
            <person name="Radhakrishnan Rajesh"/>
            <person name="Underwood Anthony"/>
            <person name="Al-Shahib Ali"/>
        </authorList>
    </citation>
    <scope>NUCLEOTIDE SEQUENCE [LARGE SCALE GENOMIC DNA]</scope>
    <source>
        <strain evidence="13">P19_London_7_VIM_2_05_10</strain>
    </source>
</reference>
<evidence type="ECO:0000256" key="5">
    <source>
        <dbReference type="ARBA" id="ARBA00022989"/>
    </source>
</evidence>
<dbReference type="Proteomes" id="UP000433532">
    <property type="component" value="Unassembled WGS sequence"/>
</dbReference>
<reference evidence="12" key="6">
    <citation type="submission" date="2023-06" db="EMBL/GenBank/DDBJ databases">
        <authorList>
            <consortium name="Clinical and Environmental Microbiology Branch: Whole genome sequencing antimicrobial resistance pathogens in the healthcare setting"/>
        </authorList>
    </citation>
    <scope>NUCLEOTIDE SEQUENCE</scope>
    <source>
        <strain evidence="12">2021CK-01020</strain>
    </source>
</reference>
<sequence>MNPLIKTILSTNAGAGLAILRIVTGLTLMSHGSQKLFGMFGGAGLNGMAQWFESIGLTPGYLLATLAGSAEFFGGLALVIGLLVRPASVVVGFTMIVAIFSVHIGNGFFITDNGYEYALTLLMISVALLIDGAGKFSLDGKLSR</sequence>
<accession>A0A1S1C313</accession>
<evidence type="ECO:0000313" key="15">
    <source>
        <dbReference type="Proteomes" id="UP000433532"/>
    </source>
</evidence>
<dbReference type="GO" id="GO:0016491">
    <property type="term" value="F:oxidoreductase activity"/>
    <property type="evidence" value="ECO:0007669"/>
    <property type="project" value="UniProtKB-KW"/>
</dbReference>
<dbReference type="KEGG" id="paeb:NCGM1900_3448"/>
<evidence type="ECO:0000256" key="1">
    <source>
        <dbReference type="ARBA" id="ARBA00004651"/>
    </source>
</evidence>
<dbReference type="Proteomes" id="UP000644192">
    <property type="component" value="Unassembled WGS sequence"/>
</dbReference>
<keyword evidence="4 7" id="KW-0812">Transmembrane</keyword>
<keyword evidence="5 7" id="KW-1133">Transmembrane helix</keyword>
<evidence type="ECO:0000313" key="12">
    <source>
        <dbReference type="EMBL" id="WOS80260.1"/>
    </source>
</evidence>
<dbReference type="EMBL" id="CP136986">
    <property type="protein sequence ID" value="WOS80260.1"/>
    <property type="molecule type" value="Genomic_DNA"/>
</dbReference>
<accession>A0A071KW89</accession>
<dbReference type="InterPro" id="IPR032808">
    <property type="entry name" value="DoxX"/>
</dbReference>
<dbReference type="PANTHER" id="PTHR33452">
    <property type="entry name" value="OXIDOREDUCTASE CATD-RELATED"/>
    <property type="match status" value="1"/>
</dbReference>
<evidence type="ECO:0000256" key="2">
    <source>
        <dbReference type="ARBA" id="ARBA00006679"/>
    </source>
</evidence>
<gene>
    <name evidence="8" type="primary">mhqP</name>
    <name evidence="11" type="ORF">CAZ10_04985</name>
    <name evidence="9" type="ORF">GNQ48_10010</name>
    <name evidence="10" type="ORF">GUL26_16215</name>
    <name evidence="12" type="ORF">L4V69_14190</name>
    <name evidence="8" type="ORF">PAERUG_P19_London_7_VIM_2_05_10_03916</name>
</gene>
<feature type="transmembrane region" description="Helical" evidence="7">
    <location>
        <begin position="61"/>
        <end position="83"/>
    </location>
</feature>
<keyword evidence="8" id="KW-0560">Oxidoreductase</keyword>
<reference evidence="9 15" key="4">
    <citation type="submission" date="2019-11" db="EMBL/GenBank/DDBJ databases">
        <title>Genomes of ocular Pseudomonas aeruginosa isolates.</title>
        <authorList>
            <person name="Khan M."/>
            <person name="Rice S.A."/>
            <person name="Willcox M.D.P."/>
            <person name="Stapleton F."/>
        </authorList>
    </citation>
    <scope>NUCLEOTIDE SEQUENCE [LARGE SCALE GENOMIC DNA]</scope>
    <source>
        <strain evidence="9 15">PA221</strain>
    </source>
</reference>
<reference evidence="8" key="2">
    <citation type="submission" date="2015-06" db="EMBL/GenBank/DDBJ databases">
        <authorList>
            <person name="Radhakrishnan R."/>
            <person name="Underwood A."/>
            <person name="Al-Shahib A."/>
        </authorList>
    </citation>
    <scope>NUCLEOTIDE SEQUENCE</scope>
    <source>
        <strain evidence="8">P19_London_7_VIM_2_05_10</strain>
    </source>
</reference>
<dbReference type="Proteomes" id="UP001297540">
    <property type="component" value="Chromosome"/>
</dbReference>
<comment type="similarity">
    <text evidence="2">Belongs to the DoxX family.</text>
</comment>
<evidence type="ECO:0000256" key="4">
    <source>
        <dbReference type="ARBA" id="ARBA00022692"/>
    </source>
</evidence>